<dbReference type="Proteomes" id="UP001281410">
    <property type="component" value="Unassembled WGS sequence"/>
</dbReference>
<gene>
    <name evidence="2" type="ORF">Dsin_005595</name>
</gene>
<keyword evidence="3" id="KW-1185">Reference proteome</keyword>
<evidence type="ECO:0000259" key="1">
    <source>
        <dbReference type="Pfam" id="PF13960"/>
    </source>
</evidence>
<dbReference type="AlphaFoldDB" id="A0AAE0AWT8"/>
<dbReference type="PANTHER" id="PTHR48258:SF6">
    <property type="entry name" value="LEUCINE-RICH REPEAT DOMAIN, L DOMAIN-CONTAINING PROTEIN"/>
    <property type="match status" value="1"/>
</dbReference>
<feature type="domain" description="DUF4218" evidence="1">
    <location>
        <begin position="1"/>
        <end position="77"/>
    </location>
</feature>
<name>A0AAE0AWT8_9ROSI</name>
<dbReference type="Pfam" id="PF13960">
    <property type="entry name" value="DUF4218"/>
    <property type="match status" value="1"/>
</dbReference>
<proteinExistence type="predicted"/>
<dbReference type="PANTHER" id="PTHR48258">
    <property type="entry name" value="DUF4218 DOMAIN-CONTAINING PROTEIN-RELATED"/>
    <property type="match status" value="1"/>
</dbReference>
<comment type="caution">
    <text evidence="2">The sequence shown here is derived from an EMBL/GenBank/DDBJ whole genome shotgun (WGS) entry which is preliminary data.</text>
</comment>
<evidence type="ECO:0000313" key="3">
    <source>
        <dbReference type="Proteomes" id="UP001281410"/>
    </source>
</evidence>
<dbReference type="InterPro" id="IPR025452">
    <property type="entry name" value="DUF4218"/>
</dbReference>
<dbReference type="EMBL" id="JANJYJ010000002">
    <property type="protein sequence ID" value="KAK3225733.1"/>
    <property type="molecule type" value="Genomic_DNA"/>
</dbReference>
<sequence>MVHLAIHLPIEAKFAGPVAYRWMYSFERYLGTLKKYVRNKVKPEGSIVEAYVVNEALTFYSMCLGGIETKFNRPKRNDDKGKNRQECVLSVFSQKARPLGANQLINLPQNELRRAHCEHKYELESESPTNISKMQEQQFLEWIQKRMITLRHKGLVEATDELYSLFCGPDLRVNSYNNCIVNGVRFHTKARDERHTIKNNGVVVLGEHDDNAIDFYGVVTDVLQLNYILGYKIAREKRGKSRGVRLDRLITYSNGKLHVDFSSGKPKGPNAEMFSSEIRIVVKSHAPLNVEKRDEISEEQTQPLIDRVLEVMIVYLGNEYSENGSEPISEAEICIKVLGNKSGYLKGLGIVMSQMTSSSSSNVVSPENIELKEKVEHQDQHSYKSCKRKMKKSWQSCPSLHHPTLDHSEWIKILNYLKVLFYRLSSLIFQKFGPV</sequence>
<protein>
    <recommendedName>
        <fullName evidence="1">DUF4218 domain-containing protein</fullName>
    </recommendedName>
</protein>
<evidence type="ECO:0000313" key="2">
    <source>
        <dbReference type="EMBL" id="KAK3225733.1"/>
    </source>
</evidence>
<accession>A0AAE0AWT8</accession>
<reference evidence="2" key="1">
    <citation type="journal article" date="2023" name="Plant J.">
        <title>Genome sequences and population genomics provide insights into the demographic history, inbreeding, and mutation load of two 'living fossil' tree species of Dipteronia.</title>
        <authorList>
            <person name="Feng Y."/>
            <person name="Comes H.P."/>
            <person name="Chen J."/>
            <person name="Zhu S."/>
            <person name="Lu R."/>
            <person name="Zhang X."/>
            <person name="Li P."/>
            <person name="Qiu J."/>
            <person name="Olsen K.M."/>
            <person name="Qiu Y."/>
        </authorList>
    </citation>
    <scope>NUCLEOTIDE SEQUENCE</scope>
    <source>
        <strain evidence="2">NBL</strain>
    </source>
</reference>
<organism evidence="2 3">
    <name type="scientific">Dipteronia sinensis</name>
    <dbReference type="NCBI Taxonomy" id="43782"/>
    <lineage>
        <taxon>Eukaryota</taxon>
        <taxon>Viridiplantae</taxon>
        <taxon>Streptophyta</taxon>
        <taxon>Embryophyta</taxon>
        <taxon>Tracheophyta</taxon>
        <taxon>Spermatophyta</taxon>
        <taxon>Magnoliopsida</taxon>
        <taxon>eudicotyledons</taxon>
        <taxon>Gunneridae</taxon>
        <taxon>Pentapetalae</taxon>
        <taxon>rosids</taxon>
        <taxon>malvids</taxon>
        <taxon>Sapindales</taxon>
        <taxon>Sapindaceae</taxon>
        <taxon>Hippocastanoideae</taxon>
        <taxon>Acereae</taxon>
        <taxon>Dipteronia</taxon>
    </lineage>
</organism>